<evidence type="ECO:0000313" key="3">
    <source>
        <dbReference type="EMBL" id="RUO38221.1"/>
    </source>
</evidence>
<accession>A0A432WWU4</accession>
<dbReference type="PIRSF" id="PIRSF006487">
    <property type="entry name" value="GcvT"/>
    <property type="match status" value="1"/>
</dbReference>
<dbReference type="SUPFAM" id="SSF103025">
    <property type="entry name" value="Folate-binding domain"/>
    <property type="match status" value="1"/>
</dbReference>
<evidence type="ECO:0000313" key="4">
    <source>
        <dbReference type="Proteomes" id="UP000286934"/>
    </source>
</evidence>
<dbReference type="AlphaFoldDB" id="A0A432WWU4"/>
<evidence type="ECO:0000256" key="1">
    <source>
        <dbReference type="SAM" id="MobiDB-lite"/>
    </source>
</evidence>
<dbReference type="InterPro" id="IPR048451">
    <property type="entry name" value="YgfZ_barrel"/>
</dbReference>
<comment type="caution">
    <text evidence="3">The sequence shown here is derived from an EMBL/GenBank/DDBJ whole genome shotgun (WGS) entry which is preliminary data.</text>
</comment>
<dbReference type="EMBL" id="PIPP01000001">
    <property type="protein sequence ID" value="RUO38221.1"/>
    <property type="molecule type" value="Genomic_DNA"/>
</dbReference>
<dbReference type="SUPFAM" id="SSF101790">
    <property type="entry name" value="Aminomethyltransferase beta-barrel domain"/>
    <property type="match status" value="1"/>
</dbReference>
<dbReference type="PANTHER" id="PTHR22602">
    <property type="entry name" value="TRANSFERASE CAF17, MITOCHONDRIAL-RELATED"/>
    <property type="match status" value="1"/>
</dbReference>
<dbReference type="InterPro" id="IPR017703">
    <property type="entry name" value="YgfZ/GCV_T_CS"/>
</dbReference>
<protein>
    <submittedName>
        <fullName evidence="3">tRNA-modifying protein YgfZ</fullName>
    </submittedName>
</protein>
<dbReference type="Gene3D" id="2.40.30.160">
    <property type="match status" value="1"/>
</dbReference>
<gene>
    <name evidence="3" type="ORF">CWE13_00800</name>
</gene>
<dbReference type="GO" id="GO:0016226">
    <property type="term" value="P:iron-sulfur cluster assembly"/>
    <property type="evidence" value="ECO:0007669"/>
    <property type="project" value="TreeGrafter"/>
</dbReference>
<feature type="region of interest" description="Disordered" evidence="1">
    <location>
        <begin position="296"/>
        <end position="315"/>
    </location>
</feature>
<dbReference type="InterPro" id="IPR029043">
    <property type="entry name" value="GcvT/YgfZ_C"/>
</dbReference>
<organism evidence="3 4">
    <name type="scientific">Aliidiomarina shirensis</name>
    <dbReference type="NCBI Taxonomy" id="1048642"/>
    <lineage>
        <taxon>Bacteria</taxon>
        <taxon>Pseudomonadati</taxon>
        <taxon>Pseudomonadota</taxon>
        <taxon>Gammaproteobacteria</taxon>
        <taxon>Alteromonadales</taxon>
        <taxon>Idiomarinaceae</taxon>
        <taxon>Aliidiomarina</taxon>
    </lineage>
</organism>
<name>A0A432WWU4_9GAMM</name>
<dbReference type="Proteomes" id="UP000286934">
    <property type="component" value="Unassembled WGS sequence"/>
</dbReference>
<proteinExistence type="predicted"/>
<sequence>MSGLLPNHIVQANPALFIDLPNMGLITATGPDTESFLQGQLTCDLQHLGAENWTLGGLCDAKGKLWSIFRAFRSTQGIVLTQNTSTIAQSLAQLKKFSVFNKIDITDESSDFRCFLVAGETAEKELATLTGVTPTADHTSNENIDILRLAPSVYLCVAANSFAIDREFMPETYWHALQIENGWPNFEAIQQETYIPQMLNLDTLGGVSFKKGCYIGQETIARTHYKGQNKRRLTHLIGNSKSTPGPADQLEIQLGENWRRAGAVISAVRYDNDVIAIQAVLPSDLDAQAKLRIKGQDDSKFTPCPKSDETESINE</sequence>
<feature type="domain" description="tRNA-modifying protein YgfZ-like beta-barrel" evidence="2">
    <location>
        <begin position="229"/>
        <end position="295"/>
    </location>
</feature>
<keyword evidence="4" id="KW-1185">Reference proteome</keyword>
<dbReference type="NCBIfam" id="NF007110">
    <property type="entry name" value="PRK09559.1"/>
    <property type="match status" value="1"/>
</dbReference>
<dbReference type="Gene3D" id="3.30.70.1400">
    <property type="entry name" value="Aminomethyltransferase beta-barrel domains"/>
    <property type="match status" value="1"/>
</dbReference>
<evidence type="ECO:0000259" key="2">
    <source>
        <dbReference type="Pfam" id="PF21130"/>
    </source>
</evidence>
<reference evidence="4" key="1">
    <citation type="journal article" date="2018" name="Front. Microbiol.">
        <title>Genome-Based Analysis Reveals the Taxonomy and Diversity of the Family Idiomarinaceae.</title>
        <authorList>
            <person name="Liu Y."/>
            <person name="Lai Q."/>
            <person name="Shao Z."/>
        </authorList>
    </citation>
    <scope>NUCLEOTIDE SEQUENCE [LARGE SCALE GENOMIC DNA]</scope>
    <source>
        <strain evidence="4">AIS</strain>
    </source>
</reference>
<dbReference type="RefSeq" id="WP_126805444.1">
    <property type="nucleotide sequence ID" value="NZ_PIPP01000001.1"/>
</dbReference>
<dbReference type="OrthoDB" id="9796287at2"/>
<dbReference type="PANTHER" id="PTHR22602:SF0">
    <property type="entry name" value="TRANSFERASE CAF17, MITOCHONDRIAL-RELATED"/>
    <property type="match status" value="1"/>
</dbReference>
<dbReference type="InterPro" id="IPR045179">
    <property type="entry name" value="YgfZ/GcvT"/>
</dbReference>
<dbReference type="NCBIfam" id="TIGR03317">
    <property type="entry name" value="ygfZ_signature"/>
    <property type="match status" value="1"/>
</dbReference>
<dbReference type="Pfam" id="PF21130">
    <property type="entry name" value="YgfZ_barrel"/>
    <property type="match status" value="1"/>
</dbReference>